<accession>A0ABY5BSC6</accession>
<name>A0ABY5BSC6_9LACO</name>
<evidence type="ECO:0000313" key="3">
    <source>
        <dbReference type="Proteomes" id="UP001057025"/>
    </source>
</evidence>
<evidence type="ECO:0000256" key="1">
    <source>
        <dbReference type="SAM" id="MobiDB-lite"/>
    </source>
</evidence>
<gene>
    <name evidence="2" type="ORF">M3M39_05050</name>
</gene>
<feature type="compositionally biased region" description="Basic and acidic residues" evidence="1">
    <location>
        <begin position="48"/>
        <end position="61"/>
    </location>
</feature>
<evidence type="ECO:0000313" key="2">
    <source>
        <dbReference type="EMBL" id="USS87491.1"/>
    </source>
</evidence>
<dbReference type="EMBL" id="CP097118">
    <property type="protein sequence ID" value="USS87491.1"/>
    <property type="molecule type" value="Genomic_DNA"/>
</dbReference>
<feature type="compositionally biased region" description="Polar residues" evidence="1">
    <location>
        <begin position="35"/>
        <end position="44"/>
    </location>
</feature>
<dbReference type="RefSeq" id="WP_252796789.1">
    <property type="nucleotide sequence ID" value="NZ_CP097118.1"/>
</dbReference>
<reference evidence="2" key="1">
    <citation type="submission" date="2022-05" db="EMBL/GenBank/DDBJ databases">
        <authorList>
            <person name="Oliphant S.A."/>
            <person name="Watson-Haigh N.S."/>
            <person name="Sumby K.M."/>
            <person name="Gardner J.M."/>
            <person name="Jiranek V."/>
        </authorList>
    </citation>
    <scope>NUCLEOTIDE SEQUENCE</scope>
    <source>
        <strain evidence="2">KI11_C11</strain>
    </source>
</reference>
<feature type="region of interest" description="Disordered" evidence="1">
    <location>
        <begin position="35"/>
        <end position="61"/>
    </location>
</feature>
<sequence length="61" mass="6953">MKIKGIKKDRSRGTVNSLKSKLMESYLINCNSTMSQGSLQSNQASRRKIPDLKSREIKRLV</sequence>
<organism evidence="2 3">
    <name type="scientific">Fructilactobacillus hinvesii</name>
    <dbReference type="NCBI Taxonomy" id="2940300"/>
    <lineage>
        <taxon>Bacteria</taxon>
        <taxon>Bacillati</taxon>
        <taxon>Bacillota</taxon>
        <taxon>Bacilli</taxon>
        <taxon>Lactobacillales</taxon>
        <taxon>Lactobacillaceae</taxon>
        <taxon>Fructilactobacillus</taxon>
    </lineage>
</organism>
<proteinExistence type="predicted"/>
<dbReference type="Proteomes" id="UP001057025">
    <property type="component" value="Chromosome"/>
</dbReference>
<protein>
    <submittedName>
        <fullName evidence="2">Uncharacterized protein</fullName>
    </submittedName>
</protein>
<keyword evidence="3" id="KW-1185">Reference proteome</keyword>